<dbReference type="EMBL" id="RXMA01000001">
    <property type="protein sequence ID" value="RTR24351.1"/>
    <property type="molecule type" value="Genomic_DNA"/>
</dbReference>
<dbReference type="Proteomes" id="UP000277007">
    <property type="component" value="Unassembled WGS sequence"/>
</dbReference>
<dbReference type="PANTHER" id="PTHR43798:SF29">
    <property type="entry name" value="AB HYDROLASE-1 DOMAIN-CONTAINING PROTEIN"/>
    <property type="match status" value="1"/>
</dbReference>
<dbReference type="InterPro" id="IPR000073">
    <property type="entry name" value="AB_hydrolase_1"/>
</dbReference>
<accession>A0A3S0IIC0</accession>
<dbReference type="PRINTS" id="PR00111">
    <property type="entry name" value="ABHYDROLASE"/>
</dbReference>
<protein>
    <submittedName>
        <fullName evidence="3">Alpha/beta fold hydrolase</fullName>
    </submittedName>
</protein>
<feature type="domain" description="AB hydrolase-1" evidence="2">
    <location>
        <begin position="106"/>
        <end position="268"/>
    </location>
</feature>
<dbReference type="SUPFAM" id="SSF53474">
    <property type="entry name" value="alpha/beta-Hydrolases"/>
    <property type="match status" value="1"/>
</dbReference>
<keyword evidence="4" id="KW-1185">Reference proteome</keyword>
<dbReference type="AlphaFoldDB" id="A0A3S0IIC0"/>
<dbReference type="Pfam" id="PF00561">
    <property type="entry name" value="Abhydrolase_1"/>
    <property type="match status" value="1"/>
</dbReference>
<sequence length="283" mass="30726">MGCRSSPPKWRCSNGWSGREPRSSRRSARWCADRCAASTANGQDELTMSTPSRTPLILLPGMPLDAALWAHQTRHLADIALPMVPVLSGEDSIAAMAARVLDNAPPRFAVAGLSMGGYVALEILRRAPERVERLALLDTNARADTPEQTATRREAMALARQGKYRAVMQAGLARLVHPDRLADRALIDDVLAQMERVGVDGYLREQTAIITRPDSRPGLSAIACPTLVLCGRQDALTPPVLHAEMAEAIPGARLVLIEECGHLSSLEQPVAVTALLRDWLLRP</sequence>
<evidence type="ECO:0000313" key="3">
    <source>
        <dbReference type="EMBL" id="RTR24351.1"/>
    </source>
</evidence>
<dbReference type="OrthoDB" id="5491135at2"/>
<feature type="region of interest" description="Disordered" evidence="1">
    <location>
        <begin position="1"/>
        <end position="23"/>
    </location>
</feature>
<dbReference type="InterPro" id="IPR050266">
    <property type="entry name" value="AB_hydrolase_sf"/>
</dbReference>
<dbReference type="Gene3D" id="3.40.50.1820">
    <property type="entry name" value="alpha/beta hydrolase"/>
    <property type="match status" value="1"/>
</dbReference>
<keyword evidence="3" id="KW-0378">Hydrolase</keyword>
<dbReference type="GO" id="GO:0016787">
    <property type="term" value="F:hydrolase activity"/>
    <property type="evidence" value="ECO:0007669"/>
    <property type="project" value="UniProtKB-KW"/>
</dbReference>
<dbReference type="PANTHER" id="PTHR43798">
    <property type="entry name" value="MONOACYLGLYCEROL LIPASE"/>
    <property type="match status" value="1"/>
</dbReference>
<reference evidence="3 4" key="1">
    <citation type="submission" date="2018-12" db="EMBL/GenBank/DDBJ databases">
        <authorList>
            <person name="Yang Y."/>
        </authorList>
    </citation>
    <scope>NUCLEOTIDE SEQUENCE [LARGE SCALE GENOMIC DNA]</scope>
    <source>
        <strain evidence="3 4">L-25-5w-1</strain>
    </source>
</reference>
<organism evidence="3 4">
    <name type="scientific">Azospirillum griseum</name>
    <dbReference type="NCBI Taxonomy" id="2496639"/>
    <lineage>
        <taxon>Bacteria</taxon>
        <taxon>Pseudomonadati</taxon>
        <taxon>Pseudomonadota</taxon>
        <taxon>Alphaproteobacteria</taxon>
        <taxon>Rhodospirillales</taxon>
        <taxon>Azospirillaceae</taxon>
        <taxon>Azospirillum</taxon>
    </lineage>
</organism>
<evidence type="ECO:0000256" key="1">
    <source>
        <dbReference type="SAM" id="MobiDB-lite"/>
    </source>
</evidence>
<evidence type="ECO:0000313" key="4">
    <source>
        <dbReference type="Proteomes" id="UP000277007"/>
    </source>
</evidence>
<dbReference type="InterPro" id="IPR029058">
    <property type="entry name" value="AB_hydrolase_fold"/>
</dbReference>
<evidence type="ECO:0000259" key="2">
    <source>
        <dbReference type="Pfam" id="PF00561"/>
    </source>
</evidence>
<name>A0A3S0IIC0_9PROT</name>
<gene>
    <name evidence="3" type="ORF">EJ903_00815</name>
</gene>
<comment type="caution">
    <text evidence="3">The sequence shown here is derived from an EMBL/GenBank/DDBJ whole genome shotgun (WGS) entry which is preliminary data.</text>
</comment>
<proteinExistence type="predicted"/>